<organism evidence="2">
    <name type="scientific">Brassica oleracea</name>
    <name type="common">Wild cabbage</name>
    <dbReference type="NCBI Taxonomy" id="3712"/>
    <lineage>
        <taxon>Eukaryota</taxon>
        <taxon>Viridiplantae</taxon>
        <taxon>Streptophyta</taxon>
        <taxon>Embryophyta</taxon>
        <taxon>Tracheophyta</taxon>
        <taxon>Spermatophyta</taxon>
        <taxon>Magnoliopsida</taxon>
        <taxon>eudicotyledons</taxon>
        <taxon>Gunneridae</taxon>
        <taxon>Pentapetalae</taxon>
        <taxon>rosids</taxon>
        <taxon>malvids</taxon>
        <taxon>Brassicales</taxon>
        <taxon>Brassicaceae</taxon>
        <taxon>Brassiceae</taxon>
        <taxon>Brassica</taxon>
    </lineage>
</organism>
<sequence>MYPEDDAQAHQPKTKPNKNLSSSSQHEIQRSFDNAGKRTVPSRAATANGIIKPAFQIKLSNPFSPLMTLLALDDDMCLGH</sequence>
<gene>
    <name evidence="2" type="ORF">BOLC7T42950H</name>
</gene>
<reference evidence="2" key="1">
    <citation type="submission" date="2018-11" db="EMBL/GenBank/DDBJ databases">
        <authorList>
            <consortium name="Genoscope - CEA"/>
            <person name="William W."/>
        </authorList>
    </citation>
    <scope>NUCLEOTIDE SEQUENCE</scope>
</reference>
<protein>
    <submittedName>
        <fullName evidence="2">Uncharacterized protein</fullName>
    </submittedName>
</protein>
<feature type="compositionally biased region" description="Polar residues" evidence="1">
    <location>
        <begin position="17"/>
        <end position="26"/>
    </location>
</feature>
<evidence type="ECO:0000256" key="1">
    <source>
        <dbReference type="SAM" id="MobiDB-lite"/>
    </source>
</evidence>
<feature type="region of interest" description="Disordered" evidence="1">
    <location>
        <begin position="1"/>
        <end position="47"/>
    </location>
</feature>
<proteinExistence type="predicted"/>
<dbReference type="AlphaFoldDB" id="A0A3P6ECL2"/>
<name>A0A3P6ECL2_BRAOL</name>
<dbReference type="EMBL" id="LR031876">
    <property type="protein sequence ID" value="VDD37390.1"/>
    <property type="molecule type" value="Genomic_DNA"/>
</dbReference>
<accession>A0A3P6ECL2</accession>
<evidence type="ECO:0000313" key="2">
    <source>
        <dbReference type="EMBL" id="VDD37390.1"/>
    </source>
</evidence>